<sequence>MIGGLLVVISLIFVLAYIVKRLNIMPNHHGVIKTVAVTSLGQREKLMVVELNGQQYFIGVTGQQISVLDKLEQPVVVDSTTFANKLKRAKEQQ</sequence>
<evidence type="ECO:0000256" key="5">
    <source>
        <dbReference type="ARBA" id="ARBA00023143"/>
    </source>
</evidence>
<dbReference type="InterPro" id="IPR022781">
    <property type="entry name" value="Flagellar_biosynth_FliO"/>
</dbReference>
<evidence type="ECO:0000256" key="6">
    <source>
        <dbReference type="ARBA" id="ARBA00037937"/>
    </source>
</evidence>
<comment type="similarity">
    <text evidence="6 7">Belongs to the FliO/MopB family.</text>
</comment>
<proteinExistence type="inferred from homology"/>
<dbReference type="Proteomes" id="UP000811844">
    <property type="component" value="Unassembled WGS sequence"/>
</dbReference>
<keyword evidence="8" id="KW-0966">Cell projection</keyword>
<keyword evidence="4" id="KW-0472">Membrane</keyword>
<dbReference type="InterPro" id="IPR052205">
    <property type="entry name" value="FliO/MopB"/>
</dbReference>
<evidence type="ECO:0000256" key="4">
    <source>
        <dbReference type="ARBA" id="ARBA00023136"/>
    </source>
</evidence>
<keyword evidence="8" id="KW-0282">Flagellum</keyword>
<keyword evidence="2" id="KW-0812">Transmembrane</keyword>
<dbReference type="NCBIfam" id="TIGR03500">
    <property type="entry name" value="FliO_TIGR"/>
    <property type="match status" value="1"/>
</dbReference>
<gene>
    <name evidence="8" type="primary">fliO</name>
    <name evidence="8" type="ORF">G3R48_04930</name>
</gene>
<evidence type="ECO:0000313" key="9">
    <source>
        <dbReference type="Proteomes" id="UP000811844"/>
    </source>
</evidence>
<dbReference type="PANTHER" id="PTHR38766:SF1">
    <property type="entry name" value="FLAGELLAR PROTEIN FLIO"/>
    <property type="match status" value="1"/>
</dbReference>
<evidence type="ECO:0000313" key="8">
    <source>
        <dbReference type="EMBL" id="MBR9727335.1"/>
    </source>
</evidence>
<name>A0ABS5HZX9_9GAMM</name>
<keyword evidence="3" id="KW-1133">Transmembrane helix</keyword>
<dbReference type="PANTHER" id="PTHR38766">
    <property type="entry name" value="FLAGELLAR PROTEIN FLIO"/>
    <property type="match status" value="1"/>
</dbReference>
<protein>
    <recommendedName>
        <fullName evidence="7">Flagellar protein</fullName>
    </recommendedName>
</protein>
<comment type="caution">
    <text evidence="8">The sequence shown here is derived from an EMBL/GenBank/DDBJ whole genome shotgun (WGS) entry which is preliminary data.</text>
</comment>
<evidence type="ECO:0000256" key="1">
    <source>
        <dbReference type="ARBA" id="ARBA00022475"/>
    </source>
</evidence>
<evidence type="ECO:0000256" key="3">
    <source>
        <dbReference type="ARBA" id="ARBA00022989"/>
    </source>
</evidence>
<keyword evidence="1 7" id="KW-1003">Cell membrane</keyword>
<evidence type="ECO:0000256" key="7">
    <source>
        <dbReference type="RuleBase" id="RU362064"/>
    </source>
</evidence>
<keyword evidence="8" id="KW-0969">Cilium</keyword>
<dbReference type="Pfam" id="PF04347">
    <property type="entry name" value="FliO"/>
    <property type="match status" value="1"/>
</dbReference>
<dbReference type="EMBL" id="JAAIKR010000003">
    <property type="protein sequence ID" value="MBR9727335.1"/>
    <property type="molecule type" value="Genomic_DNA"/>
</dbReference>
<evidence type="ECO:0000256" key="2">
    <source>
        <dbReference type="ARBA" id="ARBA00022692"/>
    </source>
</evidence>
<comment type="subcellular location">
    <subcellularLocation>
        <location evidence="7">Cell membrane</location>
    </subcellularLocation>
    <subcellularLocation>
        <location evidence="7">Bacterial flagellum basal body</location>
    </subcellularLocation>
</comment>
<organism evidence="8 9">
    <name type="scientific">Shewanella intestini</name>
    <dbReference type="NCBI Taxonomy" id="2017544"/>
    <lineage>
        <taxon>Bacteria</taxon>
        <taxon>Pseudomonadati</taxon>
        <taxon>Pseudomonadota</taxon>
        <taxon>Gammaproteobacteria</taxon>
        <taxon>Alteromonadales</taxon>
        <taxon>Shewanellaceae</taxon>
        <taxon>Shewanella</taxon>
    </lineage>
</organism>
<accession>A0ABS5HZX9</accession>
<reference evidence="8 9" key="1">
    <citation type="submission" date="2020-02" db="EMBL/GenBank/DDBJ databases">
        <title>Shewanella WXL01 sp. nov., a marine bacterium isolated from green algae in Luhuitou Fringing Reef (Northern South China Sea).</title>
        <authorList>
            <person name="Wang X."/>
        </authorList>
    </citation>
    <scope>NUCLEOTIDE SEQUENCE [LARGE SCALE GENOMIC DNA]</scope>
    <source>
        <strain evidence="8 9">MCCC 1A01895</strain>
    </source>
</reference>
<keyword evidence="9" id="KW-1185">Reference proteome</keyword>
<keyword evidence="5 7" id="KW-0975">Bacterial flagellum</keyword>